<comment type="caution">
    <text evidence="2">The sequence shown here is derived from an EMBL/GenBank/DDBJ whole genome shotgun (WGS) entry which is preliminary data.</text>
</comment>
<protein>
    <submittedName>
        <fullName evidence="2">Uncharacterized protein</fullName>
    </submittedName>
</protein>
<feature type="region of interest" description="Disordered" evidence="1">
    <location>
        <begin position="80"/>
        <end position="115"/>
    </location>
</feature>
<keyword evidence="3" id="KW-1185">Reference proteome</keyword>
<evidence type="ECO:0000313" key="3">
    <source>
        <dbReference type="Proteomes" id="UP000547444"/>
    </source>
</evidence>
<evidence type="ECO:0000313" key="2">
    <source>
        <dbReference type="EMBL" id="NIH94792.1"/>
    </source>
</evidence>
<feature type="compositionally biased region" description="Basic and acidic residues" evidence="1">
    <location>
        <begin position="100"/>
        <end position="115"/>
    </location>
</feature>
<sequence length="195" mass="21039">MGLLHLPGETGDVLGQIRSRGRQARHGLADGVEGLADLRAFGDVLGGDSGLEPVQFGLKDGEPGRKVTPLGGKHIHHCRVSGRPGHCRPEQSQAGQRQQQRLDEVPHGRRRDHDPVRARGHIAGHGVARLWTDGAGRTMTADGRPCIGVFVVVARGLKHPPNGLVRIRRLGERIGEILCLAPVIESETQPGRIRT</sequence>
<dbReference type="Proteomes" id="UP000547444">
    <property type="component" value="Unassembled WGS sequence"/>
</dbReference>
<evidence type="ECO:0000256" key="1">
    <source>
        <dbReference type="SAM" id="MobiDB-lite"/>
    </source>
</evidence>
<name>A0A7X5TXZ3_9MYCO</name>
<dbReference type="AlphaFoldDB" id="A0A7X5TXZ3"/>
<reference evidence="2 3" key="1">
    <citation type="submission" date="2020-03" db="EMBL/GenBank/DDBJ databases">
        <title>Sequencing the genomes of 1000 actinobacteria strains.</title>
        <authorList>
            <person name="Klenk H.-P."/>
        </authorList>
    </citation>
    <scope>NUCLEOTIDE SEQUENCE [LARGE SCALE GENOMIC DNA]</scope>
    <source>
        <strain evidence="2 3">DSM 44556</strain>
    </source>
</reference>
<gene>
    <name evidence="2" type="ORF">FHU31_001748</name>
</gene>
<dbReference type="RefSeq" id="WP_234901167.1">
    <property type="nucleotide sequence ID" value="NZ_JAANOW010000001.1"/>
</dbReference>
<dbReference type="EMBL" id="JAANOW010000001">
    <property type="protein sequence ID" value="NIH94792.1"/>
    <property type="molecule type" value="Genomic_DNA"/>
</dbReference>
<proteinExistence type="predicted"/>
<accession>A0A7X5TXZ3</accession>
<organism evidence="2 3">
    <name type="scientific">Mycolicibacterium fluoranthenivorans</name>
    <dbReference type="NCBI Taxonomy" id="258505"/>
    <lineage>
        <taxon>Bacteria</taxon>
        <taxon>Bacillati</taxon>
        <taxon>Actinomycetota</taxon>
        <taxon>Actinomycetes</taxon>
        <taxon>Mycobacteriales</taxon>
        <taxon>Mycobacteriaceae</taxon>
        <taxon>Mycolicibacterium</taxon>
    </lineage>
</organism>